<evidence type="ECO:0000256" key="1">
    <source>
        <dbReference type="SAM" id="Phobius"/>
    </source>
</evidence>
<feature type="transmembrane region" description="Helical" evidence="1">
    <location>
        <begin position="59"/>
        <end position="77"/>
    </location>
</feature>
<dbReference type="RefSeq" id="WP_219926912.1">
    <property type="nucleotide sequence ID" value="NZ_PVTJ01000009.1"/>
</dbReference>
<comment type="caution">
    <text evidence="3">The sequence shown here is derived from an EMBL/GenBank/DDBJ whole genome shotgun (WGS) entry which is preliminary data.</text>
</comment>
<protein>
    <submittedName>
        <fullName evidence="3">Putative oligomerization/nucleic acid binding protein</fullName>
    </submittedName>
</protein>
<dbReference type="EMBL" id="PVTJ01000009">
    <property type="protein sequence ID" value="PRY56522.1"/>
    <property type="molecule type" value="Genomic_DNA"/>
</dbReference>
<feature type="domain" description="SHOCT" evidence="2">
    <location>
        <begin position="255"/>
        <end position="282"/>
    </location>
</feature>
<name>A0A2T0UF42_9ACTN</name>
<keyword evidence="1" id="KW-0812">Transmembrane</keyword>
<dbReference type="Proteomes" id="UP000238176">
    <property type="component" value="Unassembled WGS sequence"/>
</dbReference>
<dbReference type="InterPro" id="IPR018649">
    <property type="entry name" value="SHOCT"/>
</dbReference>
<keyword evidence="1" id="KW-1133">Transmembrane helix</keyword>
<reference evidence="3 4" key="1">
    <citation type="submission" date="2018-03" db="EMBL/GenBank/DDBJ databases">
        <title>Genomic Encyclopedia of Type Strains, Phase III (KMG-III): the genomes of soil and plant-associated and newly described type strains.</title>
        <authorList>
            <person name="Whitman W."/>
        </authorList>
    </citation>
    <scope>NUCLEOTIDE SEQUENCE [LARGE SCALE GENOMIC DNA]</scope>
    <source>
        <strain evidence="3 4">CGMCC 4.7067</strain>
    </source>
</reference>
<gene>
    <name evidence="3" type="ORF">B0I28_109171</name>
</gene>
<dbReference type="Pfam" id="PF09851">
    <property type="entry name" value="SHOCT"/>
    <property type="match status" value="1"/>
</dbReference>
<keyword evidence="4" id="KW-1185">Reference proteome</keyword>
<sequence>MPSTPQPARRSPGPAILRFLLTAAFAVAAWRLIEWGVSVGHLVQWECWGGECSTNDPRSLLPIAGIICNVVLMVLLLKPARAFGFGLAALVGTLAALSGWNEAVTEGGVDPASVLTERRVVTAAAALAALIALLGLLSELKTTGYGARLLGARRVPAVLVDYGPAEGDYGRIGAKDAAALGFGTAYLTFTDNGRRHRVKVRAREQWVGHPLFAVFRETRPERARIALPWIRSFPALERPEPDAVPATAAPDSFVAELERLAALRAAGHLTEEEFEAAKRRLLEQ</sequence>
<feature type="transmembrane region" description="Helical" evidence="1">
    <location>
        <begin position="120"/>
        <end position="138"/>
    </location>
</feature>
<dbReference type="AlphaFoldDB" id="A0A2T0UF42"/>
<evidence type="ECO:0000259" key="2">
    <source>
        <dbReference type="Pfam" id="PF09851"/>
    </source>
</evidence>
<feature type="transmembrane region" description="Helical" evidence="1">
    <location>
        <begin position="82"/>
        <end position="100"/>
    </location>
</feature>
<keyword evidence="1" id="KW-0472">Membrane</keyword>
<evidence type="ECO:0000313" key="3">
    <source>
        <dbReference type="EMBL" id="PRY56522.1"/>
    </source>
</evidence>
<organism evidence="3 4">
    <name type="scientific">Glycomyces artemisiae</name>
    <dbReference type="NCBI Taxonomy" id="1076443"/>
    <lineage>
        <taxon>Bacteria</taxon>
        <taxon>Bacillati</taxon>
        <taxon>Actinomycetota</taxon>
        <taxon>Actinomycetes</taxon>
        <taxon>Glycomycetales</taxon>
        <taxon>Glycomycetaceae</taxon>
        <taxon>Glycomyces</taxon>
    </lineage>
</organism>
<accession>A0A2T0UF42</accession>
<evidence type="ECO:0000313" key="4">
    <source>
        <dbReference type="Proteomes" id="UP000238176"/>
    </source>
</evidence>
<feature type="transmembrane region" description="Helical" evidence="1">
    <location>
        <begin position="15"/>
        <end position="33"/>
    </location>
</feature>
<proteinExistence type="predicted"/>